<name>A0A1Q8QC37_9FIRM</name>
<gene>
    <name evidence="1" type="ORF">DSOL_5396</name>
</gene>
<dbReference type="EMBL" id="MLBF01000152">
    <property type="protein sequence ID" value="OLN24898.1"/>
    <property type="molecule type" value="Genomic_DNA"/>
</dbReference>
<proteinExistence type="predicted"/>
<dbReference type="Proteomes" id="UP000186102">
    <property type="component" value="Unassembled WGS sequence"/>
</dbReference>
<organism evidence="1 2">
    <name type="scientific">Desulfosporosinus metallidurans</name>
    <dbReference type="NCBI Taxonomy" id="1888891"/>
    <lineage>
        <taxon>Bacteria</taxon>
        <taxon>Bacillati</taxon>
        <taxon>Bacillota</taxon>
        <taxon>Clostridia</taxon>
        <taxon>Eubacteriales</taxon>
        <taxon>Desulfitobacteriaceae</taxon>
        <taxon>Desulfosporosinus</taxon>
    </lineage>
</organism>
<evidence type="ECO:0000313" key="2">
    <source>
        <dbReference type="Proteomes" id="UP000186102"/>
    </source>
</evidence>
<accession>A0A1Q8QC37</accession>
<dbReference type="AlphaFoldDB" id="A0A1Q8QC37"/>
<comment type="caution">
    <text evidence="1">The sequence shown here is derived from an EMBL/GenBank/DDBJ whole genome shotgun (WGS) entry which is preliminary data.</text>
</comment>
<evidence type="ECO:0000313" key="1">
    <source>
        <dbReference type="EMBL" id="OLN24898.1"/>
    </source>
</evidence>
<keyword evidence="2" id="KW-1185">Reference proteome</keyword>
<protein>
    <submittedName>
        <fullName evidence="1">Uncharacterized protein</fullName>
    </submittedName>
</protein>
<sequence length="43" mass="5070">MLFVEAIQATTKVLWTSIPQQMGYTIFKPIGRLLSKCYRDRQH</sequence>
<reference evidence="1 2" key="1">
    <citation type="submission" date="2016-09" db="EMBL/GenBank/DDBJ databases">
        <title>Complete genome of Desulfosporosinus sp. OL.</title>
        <authorList>
            <person name="Mardanov A."/>
            <person name="Beletsky A."/>
            <person name="Panova A."/>
            <person name="Karnachuk O."/>
            <person name="Ravin N."/>
        </authorList>
    </citation>
    <scope>NUCLEOTIDE SEQUENCE [LARGE SCALE GENOMIC DNA]</scope>
    <source>
        <strain evidence="1 2">OL</strain>
    </source>
</reference>